<keyword evidence="4" id="KW-0723">Serine/threonine-protein kinase</keyword>
<dbReference type="GO" id="GO:0016747">
    <property type="term" value="F:acyltransferase activity, transferring groups other than amino-acyl groups"/>
    <property type="evidence" value="ECO:0007669"/>
    <property type="project" value="InterPro"/>
</dbReference>
<dbReference type="Gene3D" id="3.80.10.10">
    <property type="entry name" value="Ribonuclease Inhibitor"/>
    <property type="match status" value="3"/>
</dbReference>
<organism evidence="21 22">
    <name type="scientific">Corchorus capsularis</name>
    <name type="common">Jute</name>
    <dbReference type="NCBI Taxonomy" id="210143"/>
    <lineage>
        <taxon>Eukaryota</taxon>
        <taxon>Viridiplantae</taxon>
        <taxon>Streptophyta</taxon>
        <taxon>Embryophyta</taxon>
        <taxon>Tracheophyta</taxon>
        <taxon>Spermatophyta</taxon>
        <taxon>Magnoliopsida</taxon>
        <taxon>eudicotyledons</taxon>
        <taxon>Gunneridae</taxon>
        <taxon>Pentapetalae</taxon>
        <taxon>rosids</taxon>
        <taxon>malvids</taxon>
        <taxon>Malvales</taxon>
        <taxon>Malvaceae</taxon>
        <taxon>Grewioideae</taxon>
        <taxon>Apeibeae</taxon>
        <taxon>Corchorus</taxon>
    </lineage>
</organism>
<dbReference type="InterPro" id="IPR017441">
    <property type="entry name" value="Protein_kinase_ATP_BS"/>
</dbReference>
<dbReference type="InterPro" id="IPR003591">
    <property type="entry name" value="Leu-rich_rpt_typical-subtyp"/>
</dbReference>
<dbReference type="Gene3D" id="1.10.510.10">
    <property type="entry name" value="Transferase(Phosphotransferase) domain 1"/>
    <property type="match status" value="1"/>
</dbReference>
<dbReference type="InterPro" id="IPR011009">
    <property type="entry name" value="Kinase-like_dom_sf"/>
</dbReference>
<keyword evidence="22" id="KW-1185">Reference proteome</keyword>
<dbReference type="InterPro" id="IPR001611">
    <property type="entry name" value="Leu-rich_rpt"/>
</dbReference>
<feature type="domain" description="N-acetyltransferase" evidence="20">
    <location>
        <begin position="70"/>
        <end position="196"/>
    </location>
</feature>
<keyword evidence="13" id="KW-1133">Transmembrane helix</keyword>
<protein>
    <recommendedName>
        <fullName evidence="3">non-specific serine/threonine protein kinase</fullName>
        <ecNumber evidence="3">2.7.11.1</ecNumber>
    </recommendedName>
</protein>
<dbReference type="CDD" id="cd04301">
    <property type="entry name" value="NAT_SF"/>
    <property type="match status" value="1"/>
</dbReference>
<dbReference type="CDD" id="cd14066">
    <property type="entry name" value="STKc_IRAK"/>
    <property type="match status" value="1"/>
</dbReference>
<gene>
    <name evidence="21" type="ORF">CCACVL1_08369</name>
</gene>
<dbReference type="InterPro" id="IPR000719">
    <property type="entry name" value="Prot_kinase_dom"/>
</dbReference>
<evidence type="ECO:0000256" key="2">
    <source>
        <dbReference type="ARBA" id="ARBA00008684"/>
    </source>
</evidence>
<evidence type="ECO:0000259" key="19">
    <source>
        <dbReference type="PROSITE" id="PS50011"/>
    </source>
</evidence>
<keyword evidence="14" id="KW-0472">Membrane</keyword>
<evidence type="ECO:0000313" key="22">
    <source>
        <dbReference type="Proteomes" id="UP000188268"/>
    </source>
</evidence>
<evidence type="ECO:0000256" key="4">
    <source>
        <dbReference type="ARBA" id="ARBA00022527"/>
    </source>
</evidence>
<dbReference type="SMART" id="SM00220">
    <property type="entry name" value="S_TKc"/>
    <property type="match status" value="1"/>
</dbReference>
<dbReference type="InterPro" id="IPR016181">
    <property type="entry name" value="Acyl_CoA_acyltransferase"/>
</dbReference>
<evidence type="ECO:0000313" key="21">
    <source>
        <dbReference type="EMBL" id="OMO88478.1"/>
    </source>
</evidence>
<dbReference type="Gramene" id="OMO88478">
    <property type="protein sequence ID" value="OMO88478"/>
    <property type="gene ID" value="CCACVL1_08369"/>
</dbReference>
<dbReference type="InterPro" id="IPR013210">
    <property type="entry name" value="LRR_N_plant-typ"/>
</dbReference>
<comment type="caution">
    <text evidence="21">The sequence shown here is derived from an EMBL/GenBank/DDBJ whole genome shotgun (WGS) entry which is preliminary data.</text>
</comment>
<dbReference type="STRING" id="210143.A0A1R3J0W9"/>
<dbReference type="GO" id="GO:0016020">
    <property type="term" value="C:membrane"/>
    <property type="evidence" value="ECO:0007669"/>
    <property type="project" value="UniProtKB-SubCell"/>
</dbReference>
<dbReference type="PROSITE" id="PS00108">
    <property type="entry name" value="PROTEIN_KINASE_ST"/>
    <property type="match status" value="1"/>
</dbReference>
<evidence type="ECO:0000256" key="12">
    <source>
        <dbReference type="ARBA" id="ARBA00022840"/>
    </source>
</evidence>
<dbReference type="EC" id="2.7.11.1" evidence="3"/>
<feature type="binding site" evidence="17">
    <location>
        <position position="841"/>
    </location>
    <ligand>
        <name>ATP</name>
        <dbReference type="ChEBI" id="CHEBI:30616"/>
    </ligand>
</feature>
<evidence type="ECO:0000256" key="9">
    <source>
        <dbReference type="ARBA" id="ARBA00022737"/>
    </source>
</evidence>
<evidence type="ECO:0000256" key="5">
    <source>
        <dbReference type="ARBA" id="ARBA00022614"/>
    </source>
</evidence>
<proteinExistence type="inferred from homology"/>
<evidence type="ECO:0000256" key="8">
    <source>
        <dbReference type="ARBA" id="ARBA00022729"/>
    </source>
</evidence>
<reference evidence="21 22" key="1">
    <citation type="submission" date="2013-09" db="EMBL/GenBank/DDBJ databases">
        <title>Corchorus capsularis genome sequencing.</title>
        <authorList>
            <person name="Alam M."/>
            <person name="Haque M.S."/>
            <person name="Islam M.S."/>
            <person name="Emdad E.M."/>
            <person name="Islam M.M."/>
            <person name="Ahmed B."/>
            <person name="Halim A."/>
            <person name="Hossen Q.M.M."/>
            <person name="Hossain M.Z."/>
            <person name="Ahmed R."/>
            <person name="Khan M.M."/>
            <person name="Islam R."/>
            <person name="Rashid M.M."/>
            <person name="Khan S.A."/>
            <person name="Rahman M.S."/>
            <person name="Alam M."/>
        </authorList>
    </citation>
    <scope>NUCLEOTIDE SEQUENCE [LARGE SCALE GENOMIC DNA]</scope>
    <source>
        <strain evidence="22">cv. CVL-1</strain>
        <tissue evidence="21">Whole seedling</tissue>
    </source>
</reference>
<keyword evidence="8" id="KW-0732">Signal</keyword>
<comment type="subcellular location">
    <subcellularLocation>
        <location evidence="1">Membrane</location>
        <topology evidence="1">Single-pass type I membrane protein</topology>
    </subcellularLocation>
</comment>
<evidence type="ECO:0000256" key="13">
    <source>
        <dbReference type="ARBA" id="ARBA00022989"/>
    </source>
</evidence>
<dbReference type="Gene3D" id="3.40.630.30">
    <property type="match status" value="1"/>
</dbReference>
<dbReference type="InterPro" id="IPR032675">
    <property type="entry name" value="LRR_dom_sf"/>
</dbReference>
<dbReference type="AlphaFoldDB" id="A0A1R3J0W9"/>
<dbReference type="SUPFAM" id="SSF55729">
    <property type="entry name" value="Acyl-CoA N-acyltransferases (Nat)"/>
    <property type="match status" value="1"/>
</dbReference>
<dbReference type="FunFam" id="3.80.10.10:FF:000363">
    <property type="entry name" value="Leucine-rich repeat family protein"/>
    <property type="match status" value="1"/>
</dbReference>
<dbReference type="OMA" id="LNIARFC"/>
<dbReference type="InterPro" id="IPR008271">
    <property type="entry name" value="Ser/Thr_kinase_AS"/>
</dbReference>
<dbReference type="FunFam" id="1.10.510.10:FF:000453">
    <property type="entry name" value="LRR receptor-like serine/threonine-protein kinase HSL2"/>
    <property type="match status" value="1"/>
</dbReference>
<keyword evidence="7" id="KW-0812">Transmembrane</keyword>
<keyword evidence="6" id="KW-0808">Transferase</keyword>
<evidence type="ECO:0000256" key="14">
    <source>
        <dbReference type="ARBA" id="ARBA00023136"/>
    </source>
</evidence>
<dbReference type="SUPFAM" id="SSF52058">
    <property type="entry name" value="L domain-like"/>
    <property type="match status" value="1"/>
</dbReference>
<feature type="domain" description="Protein kinase" evidence="19">
    <location>
        <begin position="813"/>
        <end position="1084"/>
    </location>
</feature>
<dbReference type="Gene3D" id="3.30.200.20">
    <property type="entry name" value="Phosphorylase Kinase, domain 1"/>
    <property type="match status" value="1"/>
</dbReference>
<dbReference type="PROSITE" id="PS51186">
    <property type="entry name" value="GNAT"/>
    <property type="match status" value="1"/>
</dbReference>
<dbReference type="PROSITE" id="PS50011">
    <property type="entry name" value="PROTEIN_KINASE_DOM"/>
    <property type="match status" value="1"/>
</dbReference>
<dbReference type="Pfam" id="PF00560">
    <property type="entry name" value="LRR_1"/>
    <property type="match status" value="6"/>
</dbReference>
<keyword evidence="10 17" id="KW-0547">Nucleotide-binding</keyword>
<dbReference type="SMART" id="SM00369">
    <property type="entry name" value="LRR_TYP"/>
    <property type="match status" value="4"/>
</dbReference>
<dbReference type="GO" id="GO:0005524">
    <property type="term" value="F:ATP binding"/>
    <property type="evidence" value="ECO:0007669"/>
    <property type="project" value="UniProtKB-UniRule"/>
</dbReference>
<keyword evidence="11" id="KW-0418">Kinase</keyword>
<dbReference type="SUPFAM" id="SSF56112">
    <property type="entry name" value="Protein kinase-like (PK-like)"/>
    <property type="match status" value="1"/>
</dbReference>
<keyword evidence="16" id="KW-0325">Glycoprotein</keyword>
<dbReference type="OrthoDB" id="2020077at2759"/>
<dbReference type="GO" id="GO:0004674">
    <property type="term" value="F:protein serine/threonine kinase activity"/>
    <property type="evidence" value="ECO:0007669"/>
    <property type="project" value="UniProtKB-KW"/>
</dbReference>
<keyword evidence="9" id="KW-0677">Repeat</keyword>
<evidence type="ECO:0000256" key="15">
    <source>
        <dbReference type="ARBA" id="ARBA00023170"/>
    </source>
</evidence>
<evidence type="ECO:0000256" key="10">
    <source>
        <dbReference type="ARBA" id="ARBA00022741"/>
    </source>
</evidence>
<evidence type="ECO:0000259" key="20">
    <source>
        <dbReference type="PROSITE" id="PS51186"/>
    </source>
</evidence>
<keyword evidence="5" id="KW-0433">Leucine-rich repeat</keyword>
<keyword evidence="12 17" id="KW-0067">ATP-binding</keyword>
<evidence type="ECO:0000256" key="1">
    <source>
        <dbReference type="ARBA" id="ARBA00004479"/>
    </source>
</evidence>
<evidence type="ECO:0000256" key="17">
    <source>
        <dbReference type="PROSITE-ProRule" id="PRU10141"/>
    </source>
</evidence>
<sequence>MLITYKVAAPSSLCPILSDDCHCQVFSQLLFSSQSKFWDLERILKNNTTQIIEPPSTLEEEEELVPEEFVLVEKAQPDGEVEQIIFSSGGDVDIYELQALCDKCTWGSYLTEGNEQKKLIGMARATSDHAFNATIWDVLVDPSYQGQGLGKAMIEKLIRTLLLRDIGNITLFADRQDFRGPRDNRGGNLYMEKAIPVLVLVLVSCCFALLASGQLTYPPDTDALKAIRRKLNDPENHLRNWTGSNPCATNWTGVICTPDQPDGYRHVQELRMLNLNLTGKLAPELGQFSNLYSLNFMWNNITGSIPKEIGNLKFLQYLLLSGNQLSGSLPDELGNLSSVVVFQVDLNQISGSLPASFRNLTKCKHLHLNNNSISGQLPPEISTMPALLHILLDNNNLSGHLPPEYSQMPNLTIIQLDNNNFGGTEIPPSYSNIPTLVKISLRNCNLTGAVPDLSSTRVRYIDLSHNQLTGEIPTNKLPDNITTIKLSYNSLSGSIPSNFSGLPKLQKLSLQNNTLTGEVPSTIWQRENSSDNAALIIDFRNNSLSNISGSDAPSSNVTVRLDGNPICTSANLLNKTLFCTINEAAGSVDDLTPGSSSNSNGNCPSCFTADFYELVPDAPVSCWCAVPLQVVLRLRSPTISDFVPYINYYRGYVTEKLGLITKQLFVRSYEWEPGPRLRLYIKIFPQYSNYTGRFNQSEVIRITGLIATFQIPTNDIYGPHEVIGFPFGPYTIGDLPTSSSGISKGALIGIILGSISLAVSLSLVSIKVLAIYKRRKKSEQEVPRKQTISLVPIRHESIKEFSFSELEAATNGFSDTAQIGQGGYGKVYRGILANGTVVAIKRARQGSMQGQIEFITEIEMLSRLHHRNLVSLVGYCGEQGEQMLVYEFMPNGSLHDLLSNRHRHSFAFPLRMRIALGAAKGILYLHTEADPPIIHRDIKANNILLDSRFTPKVSDFGISRLAPVPDAEGASAHISTVVKGTPGYLDPEYFLTHKLTEKSDVYSLGIVFLELLTGMMPISHGRNIVREVQGACQAGLMNSIIDRSMGSYSFESINKFMALALKCCQEDPKDRPTMLEAVRELENICSMLPESGVIPTESDNSSTSGRQALSSGRNSQVLTTEVLGSELISGVMPTIRPR</sequence>
<feature type="region of interest" description="Disordered" evidence="18">
    <location>
        <begin position="1092"/>
        <end position="1115"/>
    </location>
</feature>
<dbReference type="Pfam" id="PF08263">
    <property type="entry name" value="LRRNT_2"/>
    <property type="match status" value="1"/>
</dbReference>
<feature type="compositionally biased region" description="Polar residues" evidence="18">
    <location>
        <begin position="1097"/>
        <end position="1115"/>
    </location>
</feature>
<dbReference type="Proteomes" id="UP000188268">
    <property type="component" value="Unassembled WGS sequence"/>
</dbReference>
<dbReference type="PANTHER" id="PTHR45974">
    <property type="entry name" value="RECEPTOR-LIKE PROTEIN 55"/>
    <property type="match status" value="1"/>
</dbReference>
<evidence type="ECO:0000256" key="6">
    <source>
        <dbReference type="ARBA" id="ARBA00022679"/>
    </source>
</evidence>
<evidence type="ECO:0000256" key="11">
    <source>
        <dbReference type="ARBA" id="ARBA00022777"/>
    </source>
</evidence>
<evidence type="ECO:0000256" key="7">
    <source>
        <dbReference type="ARBA" id="ARBA00022692"/>
    </source>
</evidence>
<evidence type="ECO:0000256" key="3">
    <source>
        <dbReference type="ARBA" id="ARBA00012513"/>
    </source>
</evidence>
<comment type="similarity">
    <text evidence="2">Belongs to the protein kinase superfamily. Ser/Thr protein kinase family.</text>
</comment>
<name>A0A1R3J0W9_COCAP</name>
<accession>A0A1R3J0W9</accession>
<dbReference type="PANTHER" id="PTHR45974:SF23">
    <property type="entry name" value="PROTEIN KINASE DOMAIN-CONTAINING PROTEIN"/>
    <property type="match status" value="1"/>
</dbReference>
<dbReference type="Pfam" id="PF00583">
    <property type="entry name" value="Acetyltransf_1"/>
    <property type="match status" value="1"/>
</dbReference>
<dbReference type="InterPro" id="IPR000182">
    <property type="entry name" value="GNAT_dom"/>
</dbReference>
<evidence type="ECO:0000256" key="16">
    <source>
        <dbReference type="ARBA" id="ARBA00023180"/>
    </source>
</evidence>
<dbReference type="FunFam" id="3.30.200.20:FF:000328">
    <property type="entry name" value="Leucine-rich repeat protein kinase family protein"/>
    <property type="match status" value="1"/>
</dbReference>
<dbReference type="Pfam" id="PF00069">
    <property type="entry name" value="Pkinase"/>
    <property type="match status" value="1"/>
</dbReference>
<keyword evidence="15" id="KW-0675">Receptor</keyword>
<dbReference type="PROSITE" id="PS00107">
    <property type="entry name" value="PROTEIN_KINASE_ATP"/>
    <property type="match status" value="1"/>
</dbReference>
<evidence type="ECO:0000256" key="18">
    <source>
        <dbReference type="SAM" id="MobiDB-lite"/>
    </source>
</evidence>
<dbReference type="EMBL" id="AWWV01008981">
    <property type="protein sequence ID" value="OMO88478.1"/>
    <property type="molecule type" value="Genomic_DNA"/>
</dbReference>